<dbReference type="GO" id="GO:0006508">
    <property type="term" value="P:proteolysis"/>
    <property type="evidence" value="ECO:0007669"/>
    <property type="project" value="UniProtKB-KW"/>
</dbReference>
<feature type="region of interest" description="Disordered" evidence="3">
    <location>
        <begin position="510"/>
        <end position="615"/>
    </location>
</feature>
<dbReference type="GO" id="GO:0004843">
    <property type="term" value="F:cysteine-type deubiquitinase activity"/>
    <property type="evidence" value="ECO:0007669"/>
    <property type="project" value="UniProtKB-UniRule"/>
</dbReference>
<keyword evidence="6" id="KW-1185">Reference proteome</keyword>
<feature type="region of interest" description="Disordered" evidence="3">
    <location>
        <begin position="1"/>
        <end position="65"/>
    </location>
</feature>
<evidence type="ECO:0000256" key="3">
    <source>
        <dbReference type="SAM" id="MobiDB-lite"/>
    </source>
</evidence>
<dbReference type="InterPro" id="IPR033979">
    <property type="entry name" value="MINDY_domain"/>
</dbReference>
<dbReference type="GO" id="GO:1990380">
    <property type="term" value="F:K48-linked deubiquitinase activity"/>
    <property type="evidence" value="ECO:0007669"/>
    <property type="project" value="UniProtKB-UniRule"/>
</dbReference>
<protein>
    <recommendedName>
        <fullName evidence="2">Ubiquitin carboxyl-terminal hydrolase</fullName>
        <ecNumber evidence="2">3.4.19.12</ecNumber>
    </recommendedName>
</protein>
<dbReference type="Proteomes" id="UP001163046">
    <property type="component" value="Unassembled WGS sequence"/>
</dbReference>
<feature type="compositionally biased region" description="Low complexity" evidence="3">
    <location>
        <begin position="567"/>
        <end position="580"/>
    </location>
</feature>
<feature type="compositionally biased region" description="Polar residues" evidence="3">
    <location>
        <begin position="13"/>
        <end position="34"/>
    </location>
</feature>
<evidence type="ECO:0000313" key="6">
    <source>
        <dbReference type="Proteomes" id="UP001163046"/>
    </source>
</evidence>
<keyword evidence="2" id="KW-0788">Thiol protease</keyword>
<dbReference type="GO" id="GO:0016807">
    <property type="term" value="F:cysteine-type carboxypeptidase activity"/>
    <property type="evidence" value="ECO:0007669"/>
    <property type="project" value="TreeGrafter"/>
</dbReference>
<reference evidence="5" key="1">
    <citation type="submission" date="2023-01" db="EMBL/GenBank/DDBJ databases">
        <title>Genome assembly of the deep-sea coral Lophelia pertusa.</title>
        <authorList>
            <person name="Herrera S."/>
            <person name="Cordes E."/>
        </authorList>
    </citation>
    <scope>NUCLEOTIDE SEQUENCE</scope>
    <source>
        <strain evidence="5">USNM1676648</strain>
        <tissue evidence="5">Polyp</tissue>
    </source>
</reference>
<comment type="similarity">
    <text evidence="1 2">Belongs to the MINDY deubiquitinase family. FAM63 subfamily.</text>
</comment>
<evidence type="ECO:0000313" key="5">
    <source>
        <dbReference type="EMBL" id="KAJ7372475.1"/>
    </source>
</evidence>
<keyword evidence="2 5" id="KW-0378">Hydrolase</keyword>
<dbReference type="GO" id="GO:0071108">
    <property type="term" value="P:protein K48-linked deubiquitination"/>
    <property type="evidence" value="ECO:0007669"/>
    <property type="project" value="TreeGrafter"/>
</dbReference>
<dbReference type="EC" id="3.4.19.12" evidence="2"/>
<feature type="region of interest" description="Disordered" evidence="3">
    <location>
        <begin position="129"/>
        <end position="214"/>
    </location>
</feature>
<comment type="caution">
    <text evidence="5">The sequence shown here is derived from an EMBL/GenBank/DDBJ whole genome shotgun (WGS) entry which is preliminary data.</text>
</comment>
<feature type="compositionally biased region" description="Polar residues" evidence="3">
    <location>
        <begin position="174"/>
        <end position="192"/>
    </location>
</feature>
<name>A0A9W9YZY9_9CNID</name>
<feature type="domain" description="MINDY deubiquitinase" evidence="4">
    <location>
        <begin position="221"/>
        <end position="473"/>
    </location>
</feature>
<proteinExistence type="inferred from homology"/>
<dbReference type="GO" id="GO:0071944">
    <property type="term" value="C:cell periphery"/>
    <property type="evidence" value="ECO:0007669"/>
    <property type="project" value="TreeGrafter"/>
</dbReference>
<dbReference type="PANTHER" id="PTHR18063:SF6">
    <property type="entry name" value="UBIQUITIN CARBOXYL-TERMINAL HYDROLASE"/>
    <property type="match status" value="1"/>
</dbReference>
<accession>A0A9W9YZY9</accession>
<keyword evidence="2" id="KW-0833">Ubl conjugation pathway</keyword>
<dbReference type="OrthoDB" id="10261212at2759"/>
<dbReference type="Pfam" id="PF04424">
    <property type="entry name" value="MINDY_DUB"/>
    <property type="match status" value="1"/>
</dbReference>
<evidence type="ECO:0000256" key="2">
    <source>
        <dbReference type="RuleBase" id="RU367139"/>
    </source>
</evidence>
<dbReference type="GO" id="GO:0140934">
    <property type="term" value="F:histone deubiquitinase activity"/>
    <property type="evidence" value="ECO:0007669"/>
    <property type="project" value="UniProtKB-UniRule"/>
</dbReference>
<comment type="function">
    <text evidence="2">Hydrolase that can specifically remove 'Lys-48'-linked conjugated ubiquitin from proteins. Has exodeubiquitinase activity and has a preference for long polyubiquitin chains. May play a regulatory role at the level of protein turnover.</text>
</comment>
<dbReference type="EMBL" id="MU826836">
    <property type="protein sequence ID" value="KAJ7372475.1"/>
    <property type="molecule type" value="Genomic_DNA"/>
</dbReference>
<keyword evidence="2" id="KW-0645">Protease</keyword>
<comment type="catalytic activity">
    <reaction evidence="2">
        <text>Thiol-dependent hydrolysis of ester, thioester, amide, peptide and isopeptide bonds formed by the C-terminal Gly of ubiquitin (a 76-residue protein attached to proteins as an intracellular targeting signal).</text>
        <dbReference type="EC" id="3.4.19.12"/>
    </reaction>
</comment>
<evidence type="ECO:0000256" key="1">
    <source>
        <dbReference type="ARBA" id="ARBA00006616"/>
    </source>
</evidence>
<dbReference type="GO" id="GO:0005829">
    <property type="term" value="C:cytosol"/>
    <property type="evidence" value="ECO:0007669"/>
    <property type="project" value="TreeGrafter"/>
</dbReference>
<gene>
    <name evidence="5" type="primary">FAM63B</name>
    <name evidence="5" type="ORF">OS493_018982</name>
</gene>
<dbReference type="PANTHER" id="PTHR18063">
    <property type="entry name" value="NF-E2 INDUCIBLE PROTEIN"/>
    <property type="match status" value="1"/>
</dbReference>
<evidence type="ECO:0000259" key="4">
    <source>
        <dbReference type="Pfam" id="PF04424"/>
    </source>
</evidence>
<dbReference type="InterPro" id="IPR007518">
    <property type="entry name" value="MINDY"/>
</dbReference>
<feature type="compositionally biased region" description="Polar residues" evidence="3">
    <location>
        <begin position="41"/>
        <end position="56"/>
    </location>
</feature>
<organism evidence="5 6">
    <name type="scientific">Desmophyllum pertusum</name>
    <dbReference type="NCBI Taxonomy" id="174260"/>
    <lineage>
        <taxon>Eukaryota</taxon>
        <taxon>Metazoa</taxon>
        <taxon>Cnidaria</taxon>
        <taxon>Anthozoa</taxon>
        <taxon>Hexacorallia</taxon>
        <taxon>Scleractinia</taxon>
        <taxon>Caryophylliina</taxon>
        <taxon>Caryophylliidae</taxon>
        <taxon>Desmophyllum</taxon>
    </lineage>
</organism>
<dbReference type="AlphaFoldDB" id="A0A9W9YZY9"/>
<dbReference type="GO" id="GO:0036435">
    <property type="term" value="F:K48-linked polyubiquitin modification-dependent protein binding"/>
    <property type="evidence" value="ECO:0007669"/>
    <property type="project" value="UniProtKB-UniRule"/>
</dbReference>
<feature type="compositionally biased region" description="Polar residues" evidence="3">
    <location>
        <begin position="129"/>
        <end position="160"/>
    </location>
</feature>
<feature type="compositionally biased region" description="Polar residues" evidence="3">
    <location>
        <begin position="518"/>
        <end position="548"/>
    </location>
</feature>
<sequence>METSVDMEDPTGHSASNPDEFLNNTPTSTLNSAVSIDETETQCSNSTGVAESSGETLSEKGDALQVSGVKGSDEIIDAKLNERNSSPLDEASLNDGLKLSEQVETAMQGCKMNSQDAELVNEATTSIENDSNINSEADTTQSHLQLSENGDSTVEDSTATEPLKDANVSEESDNSAQLDVSTTNDVDSSLEPSSEGTTGNEDETGNTESQTVQEQQTLQSLYHIKWIKWKGINTPIITQNENGPCPLLAIVNVLLLQRRINLPSLQEFITSGQLMEYIGDCILEESPKRLSEGAQLNYEQNMHDAIAIMNKLQTGLDVNVKFTGVSDFEFTPECIVFDLLSIGLYHGWLIDPQNTDTVSAVGGLSYNQLVEKIIASKQDGAESQLVSEGLIGEAFLEQTASQLTYHGLCELNSKLQDDQLCVFFRNNHFSTFHKHKDELFLLVTDQGFLTEDRVIWESLANVEGDSSFVDAEFRSLPVPVRNTPQPTPTPLNHQLSQEDQDYLVALSLVGDDNPVGGAQTQPGGSAQPQALPSQGPQGPTEQSTQSDQEWSDLQLAMQLQEEERRQQQQQQQRTQSRPQQAHASPARSTIPPQSTQRSSNSGQQRTESNDKCIIL</sequence>
<feature type="compositionally biased region" description="Polar residues" evidence="3">
    <location>
        <begin position="586"/>
        <end position="606"/>
    </location>
</feature>